<name>A0A914N9S5_MELIC</name>
<dbReference type="Proteomes" id="UP000887563">
    <property type="component" value="Unplaced"/>
</dbReference>
<reference evidence="2" key="1">
    <citation type="submission" date="2022-11" db="UniProtKB">
        <authorList>
            <consortium name="WormBaseParasite"/>
        </authorList>
    </citation>
    <scope>IDENTIFICATION</scope>
</reference>
<organism evidence="1 2">
    <name type="scientific">Meloidogyne incognita</name>
    <name type="common">Southern root-knot nematode worm</name>
    <name type="synonym">Oxyuris incognita</name>
    <dbReference type="NCBI Taxonomy" id="6306"/>
    <lineage>
        <taxon>Eukaryota</taxon>
        <taxon>Metazoa</taxon>
        <taxon>Ecdysozoa</taxon>
        <taxon>Nematoda</taxon>
        <taxon>Chromadorea</taxon>
        <taxon>Rhabditida</taxon>
        <taxon>Tylenchina</taxon>
        <taxon>Tylenchomorpha</taxon>
        <taxon>Tylenchoidea</taxon>
        <taxon>Meloidogynidae</taxon>
        <taxon>Meloidogyninae</taxon>
        <taxon>Meloidogyne</taxon>
        <taxon>Meloidogyne incognita group</taxon>
    </lineage>
</organism>
<sequence>MITSTLGSIIPSRTFIAWSSRISRRSIRSFITRRSLSSRLSSISWYSWMTFQSRLAVRSRWTSRSLLRRSFNF</sequence>
<dbReference type="AlphaFoldDB" id="A0A914N9S5"/>
<keyword evidence="1" id="KW-1185">Reference proteome</keyword>
<dbReference type="WBParaSite" id="Minc3s03663g34465">
    <property type="protein sequence ID" value="Minc3s03663g34465"/>
    <property type="gene ID" value="Minc3s03663g34465"/>
</dbReference>
<protein>
    <submittedName>
        <fullName evidence="2">Candidate secreted effector</fullName>
    </submittedName>
</protein>
<accession>A0A914N9S5</accession>
<proteinExistence type="predicted"/>
<evidence type="ECO:0000313" key="2">
    <source>
        <dbReference type="WBParaSite" id="Minc3s03663g34465"/>
    </source>
</evidence>
<evidence type="ECO:0000313" key="1">
    <source>
        <dbReference type="Proteomes" id="UP000887563"/>
    </source>
</evidence>